<feature type="region of interest" description="Disordered" evidence="2">
    <location>
        <begin position="269"/>
        <end position="358"/>
    </location>
</feature>
<keyword evidence="1" id="KW-0175">Coiled coil</keyword>
<dbReference type="HOGENOM" id="CLU_774015_0_0_1"/>
<evidence type="ECO:0000313" key="3">
    <source>
        <dbReference type="EMBL" id="KDQ56264.1"/>
    </source>
</evidence>
<evidence type="ECO:0000256" key="1">
    <source>
        <dbReference type="SAM" id="Coils"/>
    </source>
</evidence>
<organism evidence="3 4">
    <name type="scientific">Jaapia argillacea MUCL 33604</name>
    <dbReference type="NCBI Taxonomy" id="933084"/>
    <lineage>
        <taxon>Eukaryota</taxon>
        <taxon>Fungi</taxon>
        <taxon>Dikarya</taxon>
        <taxon>Basidiomycota</taxon>
        <taxon>Agaricomycotina</taxon>
        <taxon>Agaricomycetes</taxon>
        <taxon>Agaricomycetidae</taxon>
        <taxon>Jaapiales</taxon>
        <taxon>Jaapiaceae</taxon>
        <taxon>Jaapia</taxon>
    </lineage>
</organism>
<accession>A0A067PN97</accession>
<feature type="region of interest" description="Disordered" evidence="2">
    <location>
        <begin position="211"/>
        <end position="256"/>
    </location>
</feature>
<dbReference type="AlphaFoldDB" id="A0A067PN97"/>
<reference evidence="4" key="1">
    <citation type="journal article" date="2014" name="Proc. Natl. Acad. Sci. U.S.A.">
        <title>Extensive sampling of basidiomycete genomes demonstrates inadequacy of the white-rot/brown-rot paradigm for wood decay fungi.</title>
        <authorList>
            <person name="Riley R."/>
            <person name="Salamov A.A."/>
            <person name="Brown D.W."/>
            <person name="Nagy L.G."/>
            <person name="Floudas D."/>
            <person name="Held B.W."/>
            <person name="Levasseur A."/>
            <person name="Lombard V."/>
            <person name="Morin E."/>
            <person name="Otillar R."/>
            <person name="Lindquist E.A."/>
            <person name="Sun H."/>
            <person name="LaButti K.M."/>
            <person name="Schmutz J."/>
            <person name="Jabbour D."/>
            <person name="Luo H."/>
            <person name="Baker S.E."/>
            <person name="Pisabarro A.G."/>
            <person name="Walton J.D."/>
            <person name="Blanchette R.A."/>
            <person name="Henrissat B."/>
            <person name="Martin F."/>
            <person name="Cullen D."/>
            <person name="Hibbett D.S."/>
            <person name="Grigoriev I.V."/>
        </authorList>
    </citation>
    <scope>NUCLEOTIDE SEQUENCE [LARGE SCALE GENOMIC DNA]</scope>
    <source>
        <strain evidence="4">MUCL 33604</strain>
    </source>
</reference>
<feature type="compositionally biased region" description="Basic residues" evidence="2">
    <location>
        <begin position="340"/>
        <end position="351"/>
    </location>
</feature>
<keyword evidence="4" id="KW-1185">Reference proteome</keyword>
<evidence type="ECO:0000313" key="4">
    <source>
        <dbReference type="Proteomes" id="UP000027265"/>
    </source>
</evidence>
<protein>
    <submittedName>
        <fullName evidence="3">Uncharacterized protein</fullName>
    </submittedName>
</protein>
<feature type="coiled-coil region" evidence="1">
    <location>
        <begin position="71"/>
        <end position="178"/>
    </location>
</feature>
<proteinExistence type="predicted"/>
<gene>
    <name evidence="3" type="ORF">JAAARDRAFT_59166</name>
</gene>
<feature type="compositionally biased region" description="Basic and acidic residues" evidence="2">
    <location>
        <begin position="227"/>
        <end position="237"/>
    </location>
</feature>
<sequence length="358" mass="40027">MNELEVENDRLHRASQETRLQRDAFRTQVSTFRGQLAERDSREDDLRILTSDLKNSNEALINDLSSKHRMVESLLGENRDLDKIVEELRNEVVKVTTLLAENEQLKRTVVDLKGNLESQIGQLREASSERDELKLTVADLRGQQIQFKGVSDELKAKAEVLRRQVDQLSKEKASIQESKVAPGRRLLRMIEPPRMPPAILLGLLDQPIPRTPFPKDIPVDLQGKQPVESHPRNHSEPNDPGPSEVGPPASSSWLRPKPFYKLPVISSDEDEAAPLPKPQSLPLAGTHTNHLSKDNPLPSLGSSTQVTRKAAPAESSTSKKKRPINKVHRDSDTAEASGPKVKRSKRSKKSSLMHSECV</sequence>
<evidence type="ECO:0000256" key="2">
    <source>
        <dbReference type="SAM" id="MobiDB-lite"/>
    </source>
</evidence>
<dbReference type="Proteomes" id="UP000027265">
    <property type="component" value="Unassembled WGS sequence"/>
</dbReference>
<dbReference type="EMBL" id="KL197722">
    <property type="protein sequence ID" value="KDQ56264.1"/>
    <property type="molecule type" value="Genomic_DNA"/>
</dbReference>
<dbReference type="InParanoid" id="A0A067PN97"/>
<name>A0A067PN97_9AGAM</name>